<evidence type="ECO:0000313" key="5">
    <source>
        <dbReference type="EnsemblPlants" id="Kaladp0015s0120.1.v1.1"/>
    </source>
</evidence>
<sequence>MGQQEFVYSFVARGAVILAEHAEKSGTFTGIAHECLQKLPTSHTKFTYNWDGLTFNFLVEGPFTYCVVAADSAGRQLPIAFLERVKDDFTKRYAGGKATNASANSLSKDFG</sequence>
<dbReference type="EnsemblPlants" id="Kaladp0015s0120.1.v1.1">
    <property type="protein sequence ID" value="Kaladp0015s0120.1.v1.1"/>
    <property type="gene ID" value="Kaladp0015s0120.v1.1"/>
</dbReference>
<organism evidence="5 6">
    <name type="scientific">Kalanchoe fedtschenkoi</name>
    <name type="common">Lavender scallops</name>
    <name type="synonym">South American air plant</name>
    <dbReference type="NCBI Taxonomy" id="63787"/>
    <lineage>
        <taxon>Eukaryota</taxon>
        <taxon>Viridiplantae</taxon>
        <taxon>Streptophyta</taxon>
        <taxon>Embryophyta</taxon>
        <taxon>Tracheophyta</taxon>
        <taxon>Spermatophyta</taxon>
        <taxon>Magnoliopsida</taxon>
        <taxon>eudicotyledons</taxon>
        <taxon>Gunneridae</taxon>
        <taxon>Pentapetalae</taxon>
        <taxon>Saxifragales</taxon>
        <taxon>Crassulaceae</taxon>
        <taxon>Kalanchoe</taxon>
    </lineage>
</organism>
<dbReference type="PANTHER" id="PTHR21136">
    <property type="entry name" value="SNARE PROTEINS"/>
    <property type="match status" value="1"/>
</dbReference>
<dbReference type="Pfam" id="PF13774">
    <property type="entry name" value="Longin"/>
    <property type="match status" value="1"/>
</dbReference>
<dbReference type="PROSITE" id="PS50859">
    <property type="entry name" value="LONGIN"/>
    <property type="match status" value="1"/>
</dbReference>
<dbReference type="OMA" id="GIAHECL"/>
<dbReference type="Gramene" id="Kaladp0015s0120.1.v1.1">
    <property type="protein sequence ID" value="Kaladp0015s0120.1.v1.1"/>
    <property type="gene ID" value="Kaladp0015s0120.v1.1"/>
</dbReference>
<dbReference type="AlphaFoldDB" id="A0A7N0SZ73"/>
<reference evidence="5" key="1">
    <citation type="submission" date="2021-01" db="UniProtKB">
        <authorList>
            <consortium name="EnsemblPlants"/>
        </authorList>
    </citation>
    <scope>IDENTIFICATION</scope>
</reference>
<comment type="similarity">
    <text evidence="1">Belongs to the synaptobrevin family.</text>
</comment>
<dbReference type="InterPro" id="IPR010908">
    <property type="entry name" value="Longin_dom"/>
</dbReference>
<feature type="domain" description="Longin" evidence="4">
    <location>
        <begin position="10"/>
        <end position="111"/>
    </location>
</feature>
<proteinExistence type="inferred from homology"/>
<keyword evidence="6" id="KW-1185">Reference proteome</keyword>
<dbReference type="InterPro" id="IPR051097">
    <property type="entry name" value="Synaptobrevin-like_transport"/>
</dbReference>
<evidence type="ECO:0000256" key="1">
    <source>
        <dbReference type="ARBA" id="ARBA00008025"/>
    </source>
</evidence>
<protein>
    <recommendedName>
        <fullName evidence="4">Longin domain-containing protein</fullName>
    </recommendedName>
</protein>
<name>A0A7N0SZ73_KALFE</name>
<keyword evidence="2" id="KW-0472">Membrane</keyword>
<evidence type="ECO:0000259" key="4">
    <source>
        <dbReference type="PROSITE" id="PS50859"/>
    </source>
</evidence>
<dbReference type="Gene3D" id="3.30.450.50">
    <property type="entry name" value="Longin domain"/>
    <property type="match status" value="1"/>
</dbReference>
<dbReference type="InterPro" id="IPR011012">
    <property type="entry name" value="Longin-like_dom_sf"/>
</dbReference>
<evidence type="ECO:0000313" key="6">
    <source>
        <dbReference type="Proteomes" id="UP000594263"/>
    </source>
</evidence>
<dbReference type="SMART" id="SM01270">
    <property type="entry name" value="Longin"/>
    <property type="match status" value="1"/>
</dbReference>
<dbReference type="GO" id="GO:0012505">
    <property type="term" value="C:endomembrane system"/>
    <property type="evidence" value="ECO:0007669"/>
    <property type="project" value="UniProtKB-SubCell"/>
</dbReference>
<dbReference type="CDD" id="cd14824">
    <property type="entry name" value="Longin"/>
    <property type="match status" value="1"/>
</dbReference>
<dbReference type="SUPFAM" id="SSF64356">
    <property type="entry name" value="SNARE-like"/>
    <property type="match status" value="1"/>
</dbReference>
<dbReference type="Proteomes" id="UP000594263">
    <property type="component" value="Unplaced"/>
</dbReference>
<accession>A0A7N0SZ73</accession>
<dbReference type="PANTHER" id="PTHR21136:SF176">
    <property type="entry name" value="VESICLE-ASSOCIATED MEMBRANE PROTEIN 721"/>
    <property type="match status" value="1"/>
</dbReference>
<evidence type="ECO:0000256" key="3">
    <source>
        <dbReference type="ARBA" id="ARBA00046280"/>
    </source>
</evidence>
<comment type="subcellular location">
    <subcellularLocation>
        <location evidence="3">Endomembrane system</location>
        <topology evidence="3">Single-pass type IV membrane protein</topology>
    </subcellularLocation>
</comment>
<evidence type="ECO:0000256" key="2">
    <source>
        <dbReference type="ARBA" id="ARBA00023136"/>
    </source>
</evidence>